<dbReference type="Proteomes" id="UP000776629">
    <property type="component" value="Unassembled WGS sequence"/>
</dbReference>
<comment type="caution">
    <text evidence="2">The sequence shown here is derived from an EMBL/GenBank/DDBJ whole genome shotgun (WGS) entry which is preliminary data.</text>
</comment>
<dbReference type="Pfam" id="PF05368">
    <property type="entry name" value="NmrA"/>
    <property type="match status" value="1"/>
</dbReference>
<dbReference type="Gene3D" id="3.40.50.720">
    <property type="entry name" value="NAD(P)-binding Rossmann-like Domain"/>
    <property type="match status" value="1"/>
</dbReference>
<evidence type="ECO:0000313" key="3">
    <source>
        <dbReference type="Proteomes" id="UP000776629"/>
    </source>
</evidence>
<proteinExistence type="predicted"/>
<dbReference type="SUPFAM" id="SSF51735">
    <property type="entry name" value="NAD(P)-binding Rossmann-fold domains"/>
    <property type="match status" value="1"/>
</dbReference>
<organism evidence="2 3">
    <name type="scientific">Limosilactobacillus alvi</name>
    <dbReference type="NCBI Taxonomy" id="990412"/>
    <lineage>
        <taxon>Bacteria</taxon>
        <taxon>Bacillati</taxon>
        <taxon>Bacillota</taxon>
        <taxon>Bacilli</taxon>
        <taxon>Lactobacillales</taxon>
        <taxon>Lactobacillaceae</taxon>
        <taxon>Limosilactobacillus</taxon>
    </lineage>
</organism>
<dbReference type="InterPro" id="IPR036291">
    <property type="entry name" value="NAD(P)-bd_dom_sf"/>
</dbReference>
<accession>A0ABS2EM75</accession>
<sequence>MKILVSGASGHLGHLIIRNLLERGVSKEQIVAGARHTNRAGDLEAQGIKVIPFDYDQPATLEAGLKGITHFMMISVSQNDTPVHQHDLVIEAAAKANLEVLVFTSIFRAKESDLPLAPIMKAAEEKIEALGIPHVFLRDNAYLEMYLSNVMQAIQTGQLVSSAGDAKIAGVSRFDIAEAAAIVLTHPEYYGQTLELAGDQAFTFKDLAQLAQTYRKTPVTYQPITLAQSHQMMKQAGFPKHDLAVMDQLEKVTASGALYTDDHTLSEILGHATLTIDDLVKRYLMS</sequence>
<reference evidence="2 3" key="1">
    <citation type="journal article" date="2021" name="Sci. Rep.">
        <title>The distribution of antibiotic resistance genes in chicken gut microbiota commensals.</title>
        <authorList>
            <person name="Juricova H."/>
            <person name="Matiasovicova J."/>
            <person name="Kubasova T."/>
            <person name="Cejkova D."/>
            <person name="Rychlik I."/>
        </authorList>
    </citation>
    <scope>NUCLEOTIDE SEQUENCE [LARGE SCALE GENOMIC DNA]</scope>
    <source>
        <strain evidence="2 3">An810</strain>
    </source>
</reference>
<evidence type="ECO:0000313" key="2">
    <source>
        <dbReference type="EMBL" id="MBM6753612.1"/>
    </source>
</evidence>
<protein>
    <submittedName>
        <fullName evidence="2">NmrA family NAD(P)-binding protein</fullName>
    </submittedName>
</protein>
<dbReference type="Gene3D" id="3.90.25.10">
    <property type="entry name" value="UDP-galactose 4-epimerase, domain 1"/>
    <property type="match status" value="1"/>
</dbReference>
<feature type="domain" description="NmrA-like" evidence="1">
    <location>
        <begin position="2"/>
        <end position="255"/>
    </location>
</feature>
<evidence type="ECO:0000259" key="1">
    <source>
        <dbReference type="Pfam" id="PF05368"/>
    </source>
</evidence>
<dbReference type="PANTHER" id="PTHR47129">
    <property type="entry name" value="QUINONE OXIDOREDUCTASE 2"/>
    <property type="match status" value="1"/>
</dbReference>
<gene>
    <name evidence="2" type="ORF">H5993_02370</name>
</gene>
<dbReference type="EMBL" id="JACJJQ010000007">
    <property type="protein sequence ID" value="MBM6753612.1"/>
    <property type="molecule type" value="Genomic_DNA"/>
</dbReference>
<dbReference type="PANTHER" id="PTHR47129:SF1">
    <property type="entry name" value="NMRA-LIKE DOMAIN-CONTAINING PROTEIN"/>
    <property type="match status" value="1"/>
</dbReference>
<dbReference type="RefSeq" id="WP_204776060.1">
    <property type="nucleotide sequence ID" value="NZ_JACJJQ010000007.1"/>
</dbReference>
<dbReference type="InterPro" id="IPR052718">
    <property type="entry name" value="NmrA-type_oxidoreductase"/>
</dbReference>
<name>A0ABS2EM75_9LACO</name>
<keyword evidence="3" id="KW-1185">Reference proteome</keyword>
<dbReference type="InterPro" id="IPR008030">
    <property type="entry name" value="NmrA-like"/>
</dbReference>